<dbReference type="EMBL" id="FNOJ01000003">
    <property type="protein sequence ID" value="SDW24976.1"/>
    <property type="molecule type" value="Genomic_DNA"/>
</dbReference>
<reference evidence="2" key="1">
    <citation type="submission" date="2016-10" db="EMBL/GenBank/DDBJ databases">
        <authorList>
            <person name="Varghese N."/>
        </authorList>
    </citation>
    <scope>NUCLEOTIDE SEQUENCE [LARGE SCALE GENOMIC DNA]</scope>
    <source>
        <strain evidence="2">DSM 12489</strain>
    </source>
</reference>
<evidence type="ECO:0000313" key="1">
    <source>
        <dbReference type="EMBL" id="SDW24976.1"/>
    </source>
</evidence>
<dbReference type="InterPro" id="IPR023375">
    <property type="entry name" value="ADC_dom_sf"/>
</dbReference>
<dbReference type="InterPro" id="IPR018644">
    <property type="entry name" value="DUF2071"/>
</dbReference>
<organism evidence="1 2">
    <name type="scientific">Alicyclobacillus hesperidum</name>
    <dbReference type="NCBI Taxonomy" id="89784"/>
    <lineage>
        <taxon>Bacteria</taxon>
        <taxon>Bacillati</taxon>
        <taxon>Bacillota</taxon>
        <taxon>Bacilli</taxon>
        <taxon>Bacillales</taxon>
        <taxon>Alicyclobacillaceae</taxon>
        <taxon>Alicyclobacillus</taxon>
    </lineage>
</organism>
<dbReference type="AlphaFoldDB" id="A0A1H2RZV9"/>
<dbReference type="Pfam" id="PF09844">
    <property type="entry name" value="DUF2071"/>
    <property type="match status" value="1"/>
</dbReference>
<dbReference type="STRING" id="89784.SAMN04489725_103211"/>
<keyword evidence="2" id="KW-1185">Reference proteome</keyword>
<protein>
    <recommendedName>
        <fullName evidence="3">DUF2071 domain-containing protein</fullName>
    </recommendedName>
</protein>
<dbReference type="PANTHER" id="PTHR39186">
    <property type="entry name" value="DUF2071 FAMILY PROTEIN"/>
    <property type="match status" value="1"/>
</dbReference>
<dbReference type="Gene3D" id="2.40.400.10">
    <property type="entry name" value="Acetoacetate decarboxylase-like"/>
    <property type="match status" value="1"/>
</dbReference>
<accession>A0A1H2RZV9</accession>
<sequence>MEENPGAQRLILFPSIAHPNLHDDNVLPFGGRMTMMSFRGLFRVSWVMEQTWQHLLFAHWPVAARHIQPLLPVGLEVDTYDGTAWVSAIPFYVTRMHLRGLPTLPGLADFPECNLRTYVTYRGTPGVYFFRLDAGHVFVPSLARIGFHVPYQYARFYFSSTHQQTICRFHANGHLHRGGLACTYQPIPTAEPFTPSGGSLEAWLVNRFHLFTYWHERLWRGDLAHSPWQLRKARWRLEHNSLFTPFGFAPLAPEPLLFTAQPITARIWPLIPA</sequence>
<dbReference type="SUPFAM" id="SSF160104">
    <property type="entry name" value="Acetoacetate decarboxylase-like"/>
    <property type="match status" value="1"/>
</dbReference>
<dbReference type="PANTHER" id="PTHR39186:SF1">
    <property type="entry name" value="DUF2071 DOMAIN-CONTAINING PROTEIN"/>
    <property type="match status" value="1"/>
</dbReference>
<name>A0A1H2RZV9_9BACL</name>
<gene>
    <name evidence="1" type="ORF">SAMN04489725_103211</name>
</gene>
<proteinExistence type="predicted"/>
<evidence type="ECO:0008006" key="3">
    <source>
        <dbReference type="Google" id="ProtNLM"/>
    </source>
</evidence>
<dbReference type="Proteomes" id="UP000182589">
    <property type="component" value="Unassembled WGS sequence"/>
</dbReference>
<evidence type="ECO:0000313" key="2">
    <source>
        <dbReference type="Proteomes" id="UP000182589"/>
    </source>
</evidence>